<sequence>MDMKRNVMTAAIMLLCLLFGTVCSAEEKPPIQPGVGVVIIGGADFTTADFLRAASEQMGAEYQLGQELQQKLALFWYDKGFVEDQTKMSKDEMIEFAKYSGLDRIIYVTTGTPVVEQSKDIWVGSIIRTSMNARVIVMEADGTMVDLFSASQNGDSRSSEMRAKRDCFKKVMREIRTHIEENKSGTKKVA</sequence>
<accession>C0K077</accession>
<dbReference type="AlphaFoldDB" id="C0K077"/>
<feature type="signal peptide" evidence="1">
    <location>
        <begin position="1"/>
        <end position="24"/>
    </location>
</feature>
<organism evidence="2">
    <name type="scientific">uncultured bacterium Rlip2</name>
    <dbReference type="NCBI Taxonomy" id="581115"/>
    <lineage>
        <taxon>Bacteria</taxon>
        <taxon>environmental samples</taxon>
    </lineage>
</organism>
<evidence type="ECO:0000313" key="2">
    <source>
        <dbReference type="EMBL" id="ACM91107.1"/>
    </source>
</evidence>
<evidence type="ECO:0000256" key="1">
    <source>
        <dbReference type="SAM" id="SignalP"/>
    </source>
</evidence>
<proteinExistence type="predicted"/>
<protein>
    <submittedName>
        <fullName evidence="2">Uncharacterized protein</fullName>
    </submittedName>
</protein>
<feature type="chain" id="PRO_5002899696" evidence="1">
    <location>
        <begin position="25"/>
        <end position="190"/>
    </location>
</feature>
<dbReference type="EMBL" id="FJ529694">
    <property type="protein sequence ID" value="ACM91107.1"/>
    <property type="molecule type" value="Genomic_DNA"/>
</dbReference>
<keyword evidence="1" id="KW-0732">Signal</keyword>
<reference evidence="2" key="1">
    <citation type="journal article" date="2009" name="Biochem. Biophys. Res. Commun.">
        <title>Isolation and biochemical characterization of two lipases from a metagenomic library of China Holstein cow rumen.</title>
        <authorList>
            <person name="Liu K."/>
            <person name="Wang J."/>
            <person name="Bu D."/>
            <person name="Zhao S."/>
            <person name="McSweeney C."/>
            <person name="Yu P."/>
            <person name="Li D."/>
        </authorList>
    </citation>
    <scope>NUCLEOTIDE SEQUENCE</scope>
</reference>
<name>C0K077_9BACT</name>